<name>A0A8S1CQF8_9INSE</name>
<protein>
    <submittedName>
        <fullName evidence="2">Uncharacterized protein</fullName>
    </submittedName>
</protein>
<accession>A0A8S1CQF8</accession>
<comment type="caution">
    <text evidence="2">The sequence shown here is derived from an EMBL/GenBank/DDBJ whole genome shotgun (WGS) entry which is preliminary data.</text>
</comment>
<evidence type="ECO:0000256" key="1">
    <source>
        <dbReference type="SAM" id="Coils"/>
    </source>
</evidence>
<dbReference type="EMBL" id="CADEPI010000050">
    <property type="protein sequence ID" value="CAB3370178.1"/>
    <property type="molecule type" value="Genomic_DNA"/>
</dbReference>
<proteinExistence type="predicted"/>
<reference evidence="2 3" key="1">
    <citation type="submission" date="2020-04" db="EMBL/GenBank/DDBJ databases">
        <authorList>
            <person name="Alioto T."/>
            <person name="Alioto T."/>
            <person name="Gomez Garrido J."/>
        </authorList>
    </citation>
    <scope>NUCLEOTIDE SEQUENCE [LARGE SCALE GENOMIC DNA]</scope>
</reference>
<sequence length="283" mass="32277">MISEIIRKILDAIFGNPQLYELQEAFERLKFSKVQCERELHATKRALDELSSRLNNVQQAHVDAVAENARLDAQTDELEEQITALTKDCHALKTRLKEALEESRAEIEMIKKISSQEAENNALEMEELRASLKEVQQQAQEDLVAKQQLANELEIVRAGLRDLQNNCSVLAEENSLLKREVDGKNDQISILQEQLKEKDKLVAENNSKVFAELGEALVKITDLEKHVLEKDQELLNAKRKFLERDEELEEALSIHENTNEFLMNGGDISGDGAGQHDKFNKMF</sequence>
<evidence type="ECO:0000313" key="2">
    <source>
        <dbReference type="EMBL" id="CAB3370178.1"/>
    </source>
</evidence>
<dbReference type="Proteomes" id="UP000494165">
    <property type="component" value="Unassembled WGS sequence"/>
</dbReference>
<feature type="coiled-coil region" evidence="1">
    <location>
        <begin position="33"/>
        <end position="194"/>
    </location>
</feature>
<dbReference type="AlphaFoldDB" id="A0A8S1CQF8"/>
<gene>
    <name evidence="2" type="ORF">CLODIP_2_CD12143</name>
</gene>
<keyword evidence="3" id="KW-1185">Reference proteome</keyword>
<evidence type="ECO:0000313" key="3">
    <source>
        <dbReference type="Proteomes" id="UP000494165"/>
    </source>
</evidence>
<organism evidence="2 3">
    <name type="scientific">Cloeon dipterum</name>
    <dbReference type="NCBI Taxonomy" id="197152"/>
    <lineage>
        <taxon>Eukaryota</taxon>
        <taxon>Metazoa</taxon>
        <taxon>Ecdysozoa</taxon>
        <taxon>Arthropoda</taxon>
        <taxon>Hexapoda</taxon>
        <taxon>Insecta</taxon>
        <taxon>Pterygota</taxon>
        <taxon>Palaeoptera</taxon>
        <taxon>Ephemeroptera</taxon>
        <taxon>Pisciforma</taxon>
        <taxon>Baetidae</taxon>
        <taxon>Cloeon</taxon>
    </lineage>
</organism>
<keyword evidence="1" id="KW-0175">Coiled coil</keyword>